<proteinExistence type="predicted"/>
<organism evidence="1">
    <name type="scientific">Lepeophtheirus salmonis</name>
    <name type="common">Salmon louse</name>
    <name type="synonym">Caligus salmonis</name>
    <dbReference type="NCBI Taxonomy" id="72036"/>
    <lineage>
        <taxon>Eukaryota</taxon>
        <taxon>Metazoa</taxon>
        <taxon>Ecdysozoa</taxon>
        <taxon>Arthropoda</taxon>
        <taxon>Crustacea</taxon>
        <taxon>Multicrustacea</taxon>
        <taxon>Hexanauplia</taxon>
        <taxon>Copepoda</taxon>
        <taxon>Siphonostomatoida</taxon>
        <taxon>Caligidae</taxon>
        <taxon>Lepeophtheirus</taxon>
    </lineage>
</organism>
<evidence type="ECO:0000313" key="1">
    <source>
        <dbReference type="EMBL" id="CDW23064.1"/>
    </source>
</evidence>
<sequence>MRKSTKSLKKERPSLLFSEIGFRSSSLVS</sequence>
<dbReference type="AlphaFoldDB" id="A0A0K2TAE7"/>
<dbReference type="EMBL" id="HACA01005703">
    <property type="protein sequence ID" value="CDW23064.1"/>
    <property type="molecule type" value="Transcribed_RNA"/>
</dbReference>
<reference evidence="1" key="1">
    <citation type="submission" date="2014-05" db="EMBL/GenBank/DDBJ databases">
        <authorList>
            <person name="Chronopoulou M."/>
        </authorList>
    </citation>
    <scope>NUCLEOTIDE SEQUENCE</scope>
    <source>
        <tissue evidence="1">Whole organism</tissue>
    </source>
</reference>
<accession>A0A0K2TAE7</accession>
<name>A0A0K2TAE7_LEPSM</name>
<protein>
    <submittedName>
        <fullName evidence="1">Uncharacterized protein</fullName>
    </submittedName>
</protein>